<organism evidence="25 26">
    <name type="scientific">Nyssa sinensis</name>
    <dbReference type="NCBI Taxonomy" id="561372"/>
    <lineage>
        <taxon>Eukaryota</taxon>
        <taxon>Viridiplantae</taxon>
        <taxon>Streptophyta</taxon>
        <taxon>Embryophyta</taxon>
        <taxon>Tracheophyta</taxon>
        <taxon>Spermatophyta</taxon>
        <taxon>Magnoliopsida</taxon>
        <taxon>eudicotyledons</taxon>
        <taxon>Gunneridae</taxon>
        <taxon>Pentapetalae</taxon>
        <taxon>asterids</taxon>
        <taxon>Cornales</taxon>
        <taxon>Nyssaceae</taxon>
        <taxon>Nyssa</taxon>
    </lineage>
</organism>
<evidence type="ECO:0000259" key="24">
    <source>
        <dbReference type="PROSITE" id="PS50026"/>
    </source>
</evidence>
<evidence type="ECO:0000259" key="23">
    <source>
        <dbReference type="PROSITE" id="PS50011"/>
    </source>
</evidence>
<dbReference type="FunFam" id="2.10.25.10:FF:000038">
    <property type="entry name" value="Fibrillin 2"/>
    <property type="match status" value="1"/>
</dbReference>
<dbReference type="SUPFAM" id="SSF57196">
    <property type="entry name" value="EGF/Laminin"/>
    <property type="match status" value="1"/>
</dbReference>
<dbReference type="GO" id="GO:0004674">
    <property type="term" value="F:protein serine/threonine kinase activity"/>
    <property type="evidence" value="ECO:0007669"/>
    <property type="project" value="UniProtKB-KW"/>
</dbReference>
<feature type="domain" description="EGF-like" evidence="24">
    <location>
        <begin position="284"/>
        <end position="318"/>
    </location>
</feature>
<evidence type="ECO:0000256" key="19">
    <source>
        <dbReference type="PROSITE-ProRule" id="PRU00076"/>
    </source>
</evidence>
<keyword evidence="14 19" id="KW-1015">Disulfide bond</keyword>
<dbReference type="PANTHER" id="PTHR27005">
    <property type="entry name" value="WALL-ASSOCIATED RECEPTOR KINASE-LIKE 21"/>
    <property type="match status" value="1"/>
</dbReference>
<dbReference type="InterPro" id="IPR000742">
    <property type="entry name" value="EGF"/>
</dbReference>
<evidence type="ECO:0000256" key="12">
    <source>
        <dbReference type="ARBA" id="ARBA00022989"/>
    </source>
</evidence>
<evidence type="ECO:0000256" key="16">
    <source>
        <dbReference type="ARBA" id="ARBA00047558"/>
    </source>
</evidence>
<dbReference type="PANTHER" id="PTHR27005:SF511">
    <property type="entry name" value="WALL-ASSOCIATED RECEPTOR KINASE 1-RELATED"/>
    <property type="match status" value="1"/>
</dbReference>
<evidence type="ECO:0000256" key="13">
    <source>
        <dbReference type="ARBA" id="ARBA00023136"/>
    </source>
</evidence>
<name>A0A5J5BUL4_9ASTE</name>
<accession>A0A5J5BUL4</accession>
<dbReference type="SMART" id="SM00181">
    <property type="entry name" value="EGF"/>
    <property type="match status" value="2"/>
</dbReference>
<keyword evidence="3 19" id="KW-0245">EGF-like domain</keyword>
<evidence type="ECO:0000256" key="10">
    <source>
        <dbReference type="ARBA" id="ARBA00022777"/>
    </source>
</evidence>
<protein>
    <recommendedName>
        <fullName evidence="27">Protein kinase domain-containing protein</fullName>
    </recommendedName>
</protein>
<feature type="signal peptide" evidence="22">
    <location>
        <begin position="1"/>
        <end position="26"/>
    </location>
</feature>
<dbReference type="Proteomes" id="UP000325577">
    <property type="component" value="Linkage Group LG1"/>
</dbReference>
<evidence type="ECO:0000256" key="15">
    <source>
        <dbReference type="ARBA" id="ARBA00023180"/>
    </source>
</evidence>
<evidence type="ECO:0000256" key="3">
    <source>
        <dbReference type="ARBA" id="ARBA00022536"/>
    </source>
</evidence>
<dbReference type="Pfam" id="PF13947">
    <property type="entry name" value="GUB_WAK_bind"/>
    <property type="match status" value="1"/>
</dbReference>
<dbReference type="InterPro" id="IPR011009">
    <property type="entry name" value="Kinase-like_dom_sf"/>
</dbReference>
<dbReference type="FunFam" id="3.30.200.20:FF:000043">
    <property type="entry name" value="Wall-associated receptor kinase 2"/>
    <property type="match status" value="1"/>
</dbReference>
<dbReference type="PROSITE" id="PS00010">
    <property type="entry name" value="ASX_HYDROXYL"/>
    <property type="match status" value="1"/>
</dbReference>
<dbReference type="InterPro" id="IPR017441">
    <property type="entry name" value="Protein_kinase_ATP_BS"/>
</dbReference>
<feature type="binding site" evidence="20">
    <location>
        <position position="441"/>
    </location>
    <ligand>
        <name>ATP</name>
        <dbReference type="ChEBI" id="CHEBI:30616"/>
    </ligand>
</feature>
<dbReference type="PROSITE" id="PS50011">
    <property type="entry name" value="PROTEIN_KINASE_DOM"/>
    <property type="match status" value="1"/>
</dbReference>
<dbReference type="Gene3D" id="1.10.510.10">
    <property type="entry name" value="Transferase(Phosphotransferase) domain 1"/>
    <property type="match status" value="1"/>
</dbReference>
<dbReference type="InterPro" id="IPR025287">
    <property type="entry name" value="WAK_GUB"/>
</dbReference>
<keyword evidence="13 21" id="KW-0472">Membrane</keyword>
<evidence type="ECO:0000256" key="21">
    <source>
        <dbReference type="SAM" id="Phobius"/>
    </source>
</evidence>
<evidence type="ECO:0000256" key="7">
    <source>
        <dbReference type="ARBA" id="ARBA00022729"/>
    </source>
</evidence>
<comment type="function">
    <text evidence="18">Serine/threonine-protein kinase that may function as a signaling receptor of extracellular matrix component. Binding to pectin may have significance in the control of cell expansion, morphogenesis and development.</text>
</comment>
<dbReference type="GO" id="GO:0005886">
    <property type="term" value="C:plasma membrane"/>
    <property type="evidence" value="ECO:0007669"/>
    <property type="project" value="TreeGrafter"/>
</dbReference>
<evidence type="ECO:0000256" key="20">
    <source>
        <dbReference type="PROSITE-ProRule" id="PRU10141"/>
    </source>
</evidence>
<dbReference type="CDD" id="cd14066">
    <property type="entry name" value="STKc_IRAK"/>
    <property type="match status" value="1"/>
</dbReference>
<keyword evidence="10" id="KW-0418">Kinase</keyword>
<keyword evidence="26" id="KW-1185">Reference proteome</keyword>
<dbReference type="InterPro" id="IPR001245">
    <property type="entry name" value="Ser-Thr/Tyr_kinase_cat_dom"/>
</dbReference>
<keyword evidence="6 21" id="KW-0812">Transmembrane</keyword>
<dbReference type="GO" id="GO:0005509">
    <property type="term" value="F:calcium ion binding"/>
    <property type="evidence" value="ECO:0007669"/>
    <property type="project" value="InterPro"/>
</dbReference>
<proteinExistence type="predicted"/>
<dbReference type="InterPro" id="IPR000152">
    <property type="entry name" value="EGF-type_Asp/Asn_hydroxyl_site"/>
</dbReference>
<evidence type="ECO:0000256" key="14">
    <source>
        <dbReference type="ARBA" id="ARBA00023157"/>
    </source>
</evidence>
<gene>
    <name evidence="25" type="ORF">F0562_002783</name>
</gene>
<evidence type="ECO:0000313" key="25">
    <source>
        <dbReference type="EMBL" id="KAA8546478.1"/>
    </source>
</evidence>
<dbReference type="PROSITE" id="PS01187">
    <property type="entry name" value="EGF_CA"/>
    <property type="match status" value="1"/>
</dbReference>
<dbReference type="Pfam" id="PF07714">
    <property type="entry name" value="PK_Tyr_Ser-Thr"/>
    <property type="match status" value="1"/>
</dbReference>
<dbReference type="GO" id="GO:0030247">
    <property type="term" value="F:polysaccharide binding"/>
    <property type="evidence" value="ECO:0007669"/>
    <property type="project" value="InterPro"/>
</dbReference>
<dbReference type="PROSITE" id="PS50026">
    <property type="entry name" value="EGF_3"/>
    <property type="match status" value="2"/>
</dbReference>
<keyword evidence="5" id="KW-0808">Transferase</keyword>
<dbReference type="EMBL" id="CM018032">
    <property type="protein sequence ID" value="KAA8546478.1"/>
    <property type="molecule type" value="Genomic_DNA"/>
</dbReference>
<evidence type="ECO:0000313" key="26">
    <source>
        <dbReference type="Proteomes" id="UP000325577"/>
    </source>
</evidence>
<dbReference type="CDD" id="cd00054">
    <property type="entry name" value="EGF_CA"/>
    <property type="match status" value="1"/>
</dbReference>
<comment type="catalytic activity">
    <reaction evidence="17">
        <text>L-threonyl-[protein] + ATP = O-phospho-L-threonyl-[protein] + ADP + H(+)</text>
        <dbReference type="Rhea" id="RHEA:46608"/>
        <dbReference type="Rhea" id="RHEA-COMP:11060"/>
        <dbReference type="Rhea" id="RHEA-COMP:11605"/>
        <dbReference type="ChEBI" id="CHEBI:15378"/>
        <dbReference type="ChEBI" id="CHEBI:30013"/>
        <dbReference type="ChEBI" id="CHEBI:30616"/>
        <dbReference type="ChEBI" id="CHEBI:61977"/>
        <dbReference type="ChEBI" id="CHEBI:456216"/>
    </reaction>
</comment>
<dbReference type="SMART" id="SM00179">
    <property type="entry name" value="EGF_CA"/>
    <property type="match status" value="1"/>
</dbReference>
<dbReference type="InterPro" id="IPR018097">
    <property type="entry name" value="EGF_Ca-bd_CS"/>
</dbReference>
<keyword evidence="8" id="KW-0677">Repeat</keyword>
<keyword evidence="2" id="KW-0723">Serine/threonine-protein kinase</keyword>
<reference evidence="25 26" key="1">
    <citation type="submission" date="2019-09" db="EMBL/GenBank/DDBJ databases">
        <title>A chromosome-level genome assembly of the Chinese tupelo Nyssa sinensis.</title>
        <authorList>
            <person name="Yang X."/>
            <person name="Kang M."/>
            <person name="Yang Y."/>
            <person name="Xiong H."/>
            <person name="Wang M."/>
            <person name="Zhang Z."/>
            <person name="Wang Z."/>
            <person name="Wu H."/>
            <person name="Ma T."/>
            <person name="Liu J."/>
            <person name="Xi Z."/>
        </authorList>
    </citation>
    <scope>NUCLEOTIDE SEQUENCE [LARGE SCALE GENOMIC DNA]</scope>
    <source>
        <strain evidence="25">J267</strain>
        <tissue evidence="25">Leaf</tissue>
    </source>
</reference>
<dbReference type="InterPro" id="IPR008271">
    <property type="entry name" value="Ser/Thr_kinase_AS"/>
</dbReference>
<dbReference type="GO" id="GO:0005524">
    <property type="term" value="F:ATP binding"/>
    <property type="evidence" value="ECO:0007669"/>
    <property type="project" value="UniProtKB-UniRule"/>
</dbReference>
<dbReference type="SUPFAM" id="SSF56112">
    <property type="entry name" value="Protein kinase-like (PK-like)"/>
    <property type="match status" value="1"/>
</dbReference>
<feature type="chain" id="PRO_5023899029" description="Protein kinase domain-containing protein" evidence="22">
    <location>
        <begin position="27"/>
        <end position="706"/>
    </location>
</feature>
<evidence type="ECO:0000256" key="22">
    <source>
        <dbReference type="SAM" id="SignalP"/>
    </source>
</evidence>
<keyword evidence="4" id="KW-0597">Phosphoprotein</keyword>
<feature type="domain" description="EGF-like" evidence="24">
    <location>
        <begin position="241"/>
        <end position="279"/>
    </location>
</feature>
<feature type="disulfide bond" evidence="19">
    <location>
        <begin position="249"/>
        <end position="266"/>
    </location>
</feature>
<evidence type="ECO:0000256" key="11">
    <source>
        <dbReference type="ARBA" id="ARBA00022840"/>
    </source>
</evidence>
<keyword evidence="15" id="KW-0325">Glycoprotein</keyword>
<dbReference type="Gene3D" id="2.10.25.10">
    <property type="entry name" value="Laminin"/>
    <property type="match status" value="1"/>
</dbReference>
<comment type="subcellular location">
    <subcellularLocation>
        <location evidence="1">Membrane</location>
        <topology evidence="1">Single-pass type I membrane protein</topology>
    </subcellularLocation>
</comment>
<feature type="domain" description="Protein kinase" evidence="23">
    <location>
        <begin position="412"/>
        <end position="693"/>
    </location>
</feature>
<dbReference type="FunFam" id="1.10.510.10:FF:000084">
    <property type="entry name" value="Wall-associated receptor kinase 2"/>
    <property type="match status" value="1"/>
</dbReference>
<keyword evidence="12 21" id="KW-1133">Transmembrane helix</keyword>
<sequence length="706" mass="78916">MGLHGMLRKLTLKGVIIAAIAAIATAQVIPGCPESCGNLSIPYPFGMREGCYLNESFLITCNDSKPYLRKGDLDVLNISLEGQLRILSPVAYDCYDELGIPTSNSDQGISLSKFPVSSTRNKFTAVGCDTYAIIEGVDGRRYTTGCMSLCDRISDLLNGSCSGIGCCQTSIPKGVQDFSMSVYSYSNHTGIWDFNKCSYAFVVEEDHYNFSSVDLNNLQNVDQFPVVLDWAVGDAPCEQARKNMTAYLCQENSVCYDSDNGPGYRCNCSEGYQGNPYFQNGCKDTNECNSTSLNECTHICNNTPGNYTCLCPKGYHGDGRKSGIGCFQNEKQSSRIKETAGISIGLVAIFSIISFIYWGIRRREIIKLKENFFKQNGGIMLQQLLSNSKSKGSVQRAKIFTEEELKKATNNFNERNVVGEGGYGTVYKGTLPNDMIVAIKKSKVVDHGQIEQFVNEVIILSQIKHPNVVKLLGCCLETPVPLLVYEFITNNTLSHHIHDDGRVLSMPWEMRLRIATETAGALAHMHSAPMHIIHRDVKSANILLDDEYTAKVSDFGVSRLIPLDQTQLPTLVQGTFGYIDPEYFHSGLLTKKSDVYSFGVILLELLTGQKVVSLDRPEKDRNLATYFISSLEDDRLHQVLEDRVKKEGHAEQLKRVAEVAKKCLRLKGDKRPTMKEVKEEFEALRHFHMHSWLEIRPELEEKEPML</sequence>
<dbReference type="InterPro" id="IPR001881">
    <property type="entry name" value="EGF-like_Ca-bd_dom"/>
</dbReference>
<keyword evidence="11 20" id="KW-0067">ATP-binding</keyword>
<dbReference type="InterPro" id="IPR000719">
    <property type="entry name" value="Prot_kinase_dom"/>
</dbReference>
<dbReference type="FunFam" id="2.10.25.10:FF:000628">
    <property type="entry name" value="Wall-associated receptor kinase 2"/>
    <property type="match status" value="1"/>
</dbReference>
<dbReference type="AlphaFoldDB" id="A0A5J5BUL4"/>
<dbReference type="Gene3D" id="3.30.200.20">
    <property type="entry name" value="Phosphorylase Kinase, domain 1"/>
    <property type="match status" value="1"/>
</dbReference>
<evidence type="ECO:0000256" key="2">
    <source>
        <dbReference type="ARBA" id="ARBA00022527"/>
    </source>
</evidence>
<dbReference type="InterPro" id="IPR045274">
    <property type="entry name" value="WAK-like"/>
</dbReference>
<dbReference type="OrthoDB" id="4062651at2759"/>
<evidence type="ECO:0000256" key="6">
    <source>
        <dbReference type="ARBA" id="ARBA00022692"/>
    </source>
</evidence>
<evidence type="ECO:0000256" key="1">
    <source>
        <dbReference type="ARBA" id="ARBA00004479"/>
    </source>
</evidence>
<evidence type="ECO:0000256" key="4">
    <source>
        <dbReference type="ARBA" id="ARBA00022553"/>
    </source>
</evidence>
<keyword evidence="9 20" id="KW-0547">Nucleotide-binding</keyword>
<evidence type="ECO:0000256" key="9">
    <source>
        <dbReference type="ARBA" id="ARBA00022741"/>
    </source>
</evidence>
<dbReference type="GO" id="GO:0007166">
    <property type="term" value="P:cell surface receptor signaling pathway"/>
    <property type="evidence" value="ECO:0007669"/>
    <property type="project" value="InterPro"/>
</dbReference>
<evidence type="ECO:0000256" key="5">
    <source>
        <dbReference type="ARBA" id="ARBA00022679"/>
    </source>
</evidence>
<comment type="catalytic activity">
    <reaction evidence="16">
        <text>L-seryl-[protein] + ATP = O-phospho-L-seryl-[protein] + ADP + H(+)</text>
        <dbReference type="Rhea" id="RHEA:17989"/>
        <dbReference type="Rhea" id="RHEA-COMP:9863"/>
        <dbReference type="Rhea" id="RHEA-COMP:11604"/>
        <dbReference type="ChEBI" id="CHEBI:15378"/>
        <dbReference type="ChEBI" id="CHEBI:29999"/>
        <dbReference type="ChEBI" id="CHEBI:30616"/>
        <dbReference type="ChEBI" id="CHEBI:83421"/>
        <dbReference type="ChEBI" id="CHEBI:456216"/>
    </reaction>
</comment>
<comment type="caution">
    <text evidence="19">Lacks conserved residue(s) required for the propagation of feature annotation.</text>
</comment>
<dbReference type="SMART" id="SM00220">
    <property type="entry name" value="S_TKc"/>
    <property type="match status" value="1"/>
</dbReference>
<evidence type="ECO:0008006" key="27">
    <source>
        <dbReference type="Google" id="ProtNLM"/>
    </source>
</evidence>
<evidence type="ECO:0000256" key="18">
    <source>
        <dbReference type="ARBA" id="ARBA00058961"/>
    </source>
</evidence>
<dbReference type="PROSITE" id="PS00108">
    <property type="entry name" value="PROTEIN_KINASE_ST"/>
    <property type="match status" value="1"/>
</dbReference>
<feature type="transmembrane region" description="Helical" evidence="21">
    <location>
        <begin position="340"/>
        <end position="360"/>
    </location>
</feature>
<dbReference type="PROSITE" id="PS00107">
    <property type="entry name" value="PROTEIN_KINASE_ATP"/>
    <property type="match status" value="1"/>
</dbReference>
<evidence type="ECO:0000256" key="8">
    <source>
        <dbReference type="ARBA" id="ARBA00022737"/>
    </source>
</evidence>
<evidence type="ECO:0000256" key="17">
    <source>
        <dbReference type="ARBA" id="ARBA00047951"/>
    </source>
</evidence>
<keyword evidence="7 22" id="KW-0732">Signal</keyword>